<proteinExistence type="predicted"/>
<reference evidence="3" key="1">
    <citation type="journal article" date="2019" name="Int. J. Syst. Evol. Microbiol.">
        <title>The Global Catalogue of Microorganisms (GCM) 10K type strain sequencing project: providing services to taxonomists for standard genome sequencing and annotation.</title>
        <authorList>
            <consortium name="The Broad Institute Genomics Platform"/>
            <consortium name="The Broad Institute Genome Sequencing Center for Infectious Disease"/>
            <person name="Wu L."/>
            <person name="Ma J."/>
        </authorList>
    </citation>
    <scope>NUCLEOTIDE SEQUENCE [LARGE SCALE GENOMIC DNA]</scope>
    <source>
        <strain evidence="3">CCM 7224</strain>
    </source>
</reference>
<organism evidence="2 3">
    <name type="scientific">Streptomyces mauvecolor</name>
    <dbReference type="NCBI Taxonomy" id="58345"/>
    <lineage>
        <taxon>Bacteria</taxon>
        <taxon>Bacillati</taxon>
        <taxon>Actinomycetota</taxon>
        <taxon>Actinomycetes</taxon>
        <taxon>Kitasatosporales</taxon>
        <taxon>Streptomycetaceae</taxon>
        <taxon>Streptomyces</taxon>
    </lineage>
</organism>
<dbReference type="InterPro" id="IPR010179">
    <property type="entry name" value="CRISPR-assoc_prot_Cse3"/>
</dbReference>
<name>A0ABV9UF35_9ACTN</name>
<feature type="region of interest" description="Disordered" evidence="1">
    <location>
        <begin position="240"/>
        <end position="259"/>
    </location>
</feature>
<evidence type="ECO:0000256" key="1">
    <source>
        <dbReference type="SAM" id="MobiDB-lite"/>
    </source>
</evidence>
<sequence>MTRPSAPARFIAHHTLCELALEHPDVSLAVLDPHDMHRLVMRAFRHWVEDGAPDARAQMRILHTYVTNLQSNTVTLIVQSRVPGDWSSLPRTARIRPPVTRAVDLTIKNGQTFQFRTVINPHRYAPRTTTAPGTRQRLDPRTPTVARTLEWFTARLQPHDTQSQGAFAPLGANTDPTTLTARILPTLASQSAHLGMRVHRAEIRGRLTVTHPESFAETLRRGMGRSRAYGCGLLLAQPVTAPTAPAPRQQTGQPELSTP</sequence>
<dbReference type="RefSeq" id="WP_344370342.1">
    <property type="nucleotide sequence ID" value="NZ_BAAASQ010000001.1"/>
</dbReference>
<dbReference type="SUPFAM" id="SSF117987">
    <property type="entry name" value="CRISPR-associated protein"/>
    <property type="match status" value="2"/>
</dbReference>
<dbReference type="Proteomes" id="UP001595834">
    <property type="component" value="Unassembled WGS sequence"/>
</dbReference>
<dbReference type="Gene3D" id="3.30.70.1200">
    <property type="entry name" value="Crispr-associated protein, domain 1"/>
    <property type="match status" value="1"/>
</dbReference>
<comment type="caution">
    <text evidence="2">The sequence shown here is derived from an EMBL/GenBank/DDBJ whole genome shotgun (WGS) entry which is preliminary data.</text>
</comment>
<accession>A0ABV9UF35</accession>
<evidence type="ECO:0000313" key="3">
    <source>
        <dbReference type="Proteomes" id="UP001595834"/>
    </source>
</evidence>
<protein>
    <submittedName>
        <fullName evidence="2">Type I-E CRISPR-associated protein Cas6/Cse3/CasE</fullName>
    </submittedName>
</protein>
<dbReference type="SMART" id="SM01101">
    <property type="entry name" value="CRISPR_assoc"/>
    <property type="match status" value="1"/>
</dbReference>
<dbReference type="EMBL" id="JBHSIZ010000005">
    <property type="protein sequence ID" value="MFC4955541.1"/>
    <property type="molecule type" value="Genomic_DNA"/>
</dbReference>
<gene>
    <name evidence="2" type="ORF">ACFPFX_04430</name>
</gene>
<keyword evidence="3" id="KW-1185">Reference proteome</keyword>
<dbReference type="Gene3D" id="3.30.70.1210">
    <property type="entry name" value="Crispr-associated protein, domain 2"/>
    <property type="match status" value="1"/>
</dbReference>
<dbReference type="Pfam" id="PF08798">
    <property type="entry name" value="CRISPR_assoc"/>
    <property type="match status" value="1"/>
</dbReference>
<evidence type="ECO:0000313" key="2">
    <source>
        <dbReference type="EMBL" id="MFC4955541.1"/>
    </source>
</evidence>